<proteinExistence type="predicted"/>
<reference evidence="2" key="1">
    <citation type="submission" date="2022-11" db="UniProtKB">
        <authorList>
            <consortium name="WormBaseParasite"/>
        </authorList>
    </citation>
    <scope>IDENTIFICATION</scope>
</reference>
<sequence length="68" mass="7164">AAVYDQANALKILLGLGADPYVPDNEGMTPTDHASLLANKECLVELIKNGGKVYESNKAGKSVTQKSC</sequence>
<protein>
    <submittedName>
        <fullName evidence="2">Uncharacterized protein</fullName>
    </submittedName>
</protein>
<evidence type="ECO:0000313" key="2">
    <source>
        <dbReference type="WBParaSite" id="JU765_v2.g13658.t1"/>
    </source>
</evidence>
<name>A0AC34Q7D7_9BILA</name>
<dbReference type="WBParaSite" id="JU765_v2.g13658.t1">
    <property type="protein sequence ID" value="JU765_v2.g13658.t1"/>
    <property type="gene ID" value="JU765_v2.g13658"/>
</dbReference>
<accession>A0AC34Q7D7</accession>
<dbReference type="Proteomes" id="UP000887576">
    <property type="component" value="Unplaced"/>
</dbReference>
<organism evidence="1 2">
    <name type="scientific">Panagrolaimus sp. JU765</name>
    <dbReference type="NCBI Taxonomy" id="591449"/>
    <lineage>
        <taxon>Eukaryota</taxon>
        <taxon>Metazoa</taxon>
        <taxon>Ecdysozoa</taxon>
        <taxon>Nematoda</taxon>
        <taxon>Chromadorea</taxon>
        <taxon>Rhabditida</taxon>
        <taxon>Tylenchina</taxon>
        <taxon>Panagrolaimomorpha</taxon>
        <taxon>Panagrolaimoidea</taxon>
        <taxon>Panagrolaimidae</taxon>
        <taxon>Panagrolaimus</taxon>
    </lineage>
</organism>
<evidence type="ECO:0000313" key="1">
    <source>
        <dbReference type="Proteomes" id="UP000887576"/>
    </source>
</evidence>